<feature type="region of interest" description="Disordered" evidence="1">
    <location>
        <begin position="39"/>
        <end position="78"/>
    </location>
</feature>
<evidence type="ECO:0000313" key="3">
    <source>
        <dbReference type="Proteomes" id="UP000289738"/>
    </source>
</evidence>
<comment type="caution">
    <text evidence="2">The sequence shown here is derived from an EMBL/GenBank/DDBJ whole genome shotgun (WGS) entry which is preliminary data.</text>
</comment>
<gene>
    <name evidence="2" type="ORF">Ahy_Scaffold6g108111</name>
</gene>
<accession>A0A444WPS4</accession>
<evidence type="ECO:0000313" key="2">
    <source>
        <dbReference type="EMBL" id="RYQ79373.1"/>
    </source>
</evidence>
<dbReference type="EMBL" id="SDMP01000026">
    <property type="protein sequence ID" value="RYQ79373.1"/>
    <property type="molecule type" value="Genomic_DNA"/>
</dbReference>
<sequence>MIIYFHLAKNKDNKGEENPGLPWVSNWNREQLIVRMRAEIDRHMSDTSETEVDSSSKSESEEDSEKPKRKQPTRMAKK</sequence>
<name>A0A444WPS4_ARAHY</name>
<reference evidence="2 3" key="1">
    <citation type="submission" date="2019-01" db="EMBL/GenBank/DDBJ databases">
        <title>Sequencing of cultivated peanut Arachis hypogaea provides insights into genome evolution and oil improvement.</title>
        <authorList>
            <person name="Chen X."/>
        </authorList>
    </citation>
    <scope>NUCLEOTIDE SEQUENCE [LARGE SCALE GENOMIC DNA]</scope>
    <source>
        <strain evidence="3">cv. Fuhuasheng</strain>
        <tissue evidence="2">Leaves</tissue>
    </source>
</reference>
<dbReference type="AlphaFoldDB" id="A0A444WPS4"/>
<keyword evidence="3" id="KW-1185">Reference proteome</keyword>
<proteinExistence type="predicted"/>
<dbReference type="Proteomes" id="UP000289738">
    <property type="component" value="Unassembled WGS sequence"/>
</dbReference>
<organism evidence="2 3">
    <name type="scientific">Arachis hypogaea</name>
    <name type="common">Peanut</name>
    <dbReference type="NCBI Taxonomy" id="3818"/>
    <lineage>
        <taxon>Eukaryota</taxon>
        <taxon>Viridiplantae</taxon>
        <taxon>Streptophyta</taxon>
        <taxon>Embryophyta</taxon>
        <taxon>Tracheophyta</taxon>
        <taxon>Spermatophyta</taxon>
        <taxon>Magnoliopsida</taxon>
        <taxon>eudicotyledons</taxon>
        <taxon>Gunneridae</taxon>
        <taxon>Pentapetalae</taxon>
        <taxon>rosids</taxon>
        <taxon>fabids</taxon>
        <taxon>Fabales</taxon>
        <taxon>Fabaceae</taxon>
        <taxon>Papilionoideae</taxon>
        <taxon>50 kb inversion clade</taxon>
        <taxon>dalbergioids sensu lato</taxon>
        <taxon>Dalbergieae</taxon>
        <taxon>Pterocarpus clade</taxon>
        <taxon>Arachis</taxon>
    </lineage>
</organism>
<feature type="compositionally biased region" description="Basic residues" evidence="1">
    <location>
        <begin position="67"/>
        <end position="78"/>
    </location>
</feature>
<evidence type="ECO:0000256" key="1">
    <source>
        <dbReference type="SAM" id="MobiDB-lite"/>
    </source>
</evidence>
<protein>
    <submittedName>
        <fullName evidence="2">Uncharacterized protein</fullName>
    </submittedName>
</protein>